<evidence type="ECO:0000256" key="8">
    <source>
        <dbReference type="ARBA" id="ARBA00022980"/>
    </source>
</evidence>
<feature type="binding site" evidence="11">
    <location>
        <position position="37"/>
    </location>
    <ligand>
        <name>Zn(2+)</name>
        <dbReference type="ChEBI" id="CHEBI:29105"/>
    </ligand>
</feature>
<feature type="binding site" evidence="11">
    <location>
        <position position="22"/>
    </location>
    <ligand>
        <name>Zn(2+)</name>
        <dbReference type="ChEBI" id="CHEBI:29105"/>
    </ligand>
</feature>
<dbReference type="InterPro" id="IPR011332">
    <property type="entry name" value="Ribosomal_zn-bd"/>
</dbReference>
<dbReference type="SUPFAM" id="SSF57829">
    <property type="entry name" value="Zn-binding ribosomal proteins"/>
    <property type="match status" value="1"/>
</dbReference>
<dbReference type="HAMAP" id="MF_00547">
    <property type="entry name" value="Ribosomal_eL37"/>
    <property type="match status" value="1"/>
</dbReference>
<dbReference type="EMBL" id="WNEG01000060">
    <property type="protein sequence ID" value="NMG83196.1"/>
    <property type="molecule type" value="Genomic_DNA"/>
</dbReference>
<accession>A0A848D9G6</accession>
<reference evidence="13" key="1">
    <citation type="journal article" date="2020" name="MBio">
        <title>'Candidatus Ethanoperedens,' a Thermophilic Genus of Archaea Mediating the Anaerobic Oxidation of Ethane.</title>
        <authorList>
            <person name="Hahn C.J."/>
            <person name="Laso-Perez R."/>
            <person name="Vulcano F."/>
            <person name="Vaziourakis K.M."/>
            <person name="Stokke R."/>
            <person name="Steen I.H."/>
            <person name="Teske A."/>
            <person name="Boetius A."/>
            <person name="Liebeke M."/>
            <person name="Amann R."/>
            <person name="Knittel K."/>
            <person name="Wegener G."/>
        </authorList>
    </citation>
    <scope>NUCLEOTIDE SEQUENCE</scope>
    <source>
        <strain evidence="13">GoM-Arc1-LC-WB58</strain>
    </source>
</reference>
<dbReference type="InterPro" id="IPR001569">
    <property type="entry name" value="Ribosomal_eL37"/>
</dbReference>
<comment type="caution">
    <text evidence="13">The sequence shown here is derived from an EMBL/GenBank/DDBJ whole genome shotgun (WGS) entry which is preliminary data.</text>
</comment>
<comment type="cofactor">
    <cofactor evidence="11">
        <name>Zn(2+)</name>
        <dbReference type="ChEBI" id="CHEBI:29105"/>
    </cofactor>
    <text evidence="11">Binds 1 zinc ion per subunit.</text>
</comment>
<dbReference type="NCBIfam" id="NF003214">
    <property type="entry name" value="PRK04179.1"/>
    <property type="match status" value="1"/>
</dbReference>
<dbReference type="InterPro" id="IPR018267">
    <property type="entry name" value="Ribosomal_eL37_CS"/>
</dbReference>
<evidence type="ECO:0000256" key="2">
    <source>
        <dbReference type="ARBA" id="ARBA00009805"/>
    </source>
</evidence>
<keyword evidence="6 11" id="KW-0862">Zinc</keyword>
<feature type="binding site" evidence="11">
    <location>
        <position position="19"/>
    </location>
    <ligand>
        <name>Zn(2+)</name>
        <dbReference type="ChEBI" id="CHEBI:29105"/>
    </ligand>
</feature>
<keyword evidence="7 11" id="KW-0694">RNA-binding</keyword>
<evidence type="ECO:0000256" key="7">
    <source>
        <dbReference type="ARBA" id="ARBA00022884"/>
    </source>
</evidence>
<proteinExistence type="inferred from homology"/>
<keyword evidence="9 11" id="KW-0687">Ribonucleoprotein</keyword>
<dbReference type="PANTHER" id="PTHR10768:SF0">
    <property type="entry name" value="RIBOSOMAL PROTEIN L37"/>
    <property type="match status" value="1"/>
</dbReference>
<dbReference type="GO" id="GO:0008270">
    <property type="term" value="F:zinc ion binding"/>
    <property type="evidence" value="ECO:0007669"/>
    <property type="project" value="UniProtKB-UniRule"/>
</dbReference>
<evidence type="ECO:0000256" key="12">
    <source>
        <dbReference type="RuleBase" id="RU000576"/>
    </source>
</evidence>
<evidence type="ECO:0000256" key="6">
    <source>
        <dbReference type="ARBA" id="ARBA00022833"/>
    </source>
</evidence>
<name>A0A848D9G6_9EURY</name>
<evidence type="ECO:0000256" key="1">
    <source>
        <dbReference type="ARBA" id="ARBA00003058"/>
    </source>
</evidence>
<dbReference type="InterPro" id="IPR011331">
    <property type="entry name" value="Ribosomal_eL37/eL43"/>
</dbReference>
<dbReference type="Gene3D" id="2.20.25.30">
    <property type="match status" value="1"/>
</dbReference>
<dbReference type="Pfam" id="PF01907">
    <property type="entry name" value="Ribosomal_L37e"/>
    <property type="match status" value="1"/>
</dbReference>
<feature type="zinc finger region" description="C4-type" evidence="11">
    <location>
        <begin position="19"/>
        <end position="37"/>
    </location>
</feature>
<evidence type="ECO:0000256" key="9">
    <source>
        <dbReference type="ARBA" id="ARBA00023274"/>
    </source>
</evidence>
<evidence type="ECO:0000256" key="10">
    <source>
        <dbReference type="ARBA" id="ARBA00035225"/>
    </source>
</evidence>
<dbReference type="GO" id="GO:0019843">
    <property type="term" value="F:rRNA binding"/>
    <property type="evidence" value="ECO:0007669"/>
    <property type="project" value="UniProtKB-KW"/>
</dbReference>
<dbReference type="GO" id="GO:0006412">
    <property type="term" value="P:translation"/>
    <property type="evidence" value="ECO:0007669"/>
    <property type="project" value="UniProtKB-UniRule"/>
</dbReference>
<dbReference type="AlphaFoldDB" id="A0A848D9G6"/>
<sequence length="56" mass="6664">MTKGTTSQGKRQKRTHIKCRRCGKVAYHTSKKACSSCGFGRTKRMRNYKWQRRVER</sequence>
<dbReference type="GO" id="GO:0003735">
    <property type="term" value="F:structural constituent of ribosome"/>
    <property type="evidence" value="ECO:0007669"/>
    <property type="project" value="InterPro"/>
</dbReference>
<evidence type="ECO:0000256" key="4">
    <source>
        <dbReference type="ARBA" id="ARBA00022730"/>
    </source>
</evidence>
<evidence type="ECO:0000256" key="11">
    <source>
        <dbReference type="HAMAP-Rule" id="MF_00547"/>
    </source>
</evidence>
<dbReference type="PROSITE" id="PS01077">
    <property type="entry name" value="RIBOSOMAL_L37E"/>
    <property type="match status" value="1"/>
</dbReference>
<dbReference type="Proteomes" id="UP000606580">
    <property type="component" value="Unassembled WGS sequence"/>
</dbReference>
<feature type="binding site" evidence="11">
    <location>
        <position position="34"/>
    </location>
    <ligand>
        <name>Zn(2+)</name>
        <dbReference type="ChEBI" id="CHEBI:29105"/>
    </ligand>
</feature>
<evidence type="ECO:0000313" key="14">
    <source>
        <dbReference type="Proteomes" id="UP000606580"/>
    </source>
</evidence>
<keyword evidence="3 11" id="KW-0479">Metal-binding</keyword>
<dbReference type="FunFam" id="2.20.25.30:FF:000003">
    <property type="entry name" value="50S ribosomal protein L37e"/>
    <property type="match status" value="1"/>
</dbReference>
<dbReference type="PANTHER" id="PTHR10768">
    <property type="entry name" value="60S RIBOSOMAL PROTEIN L37"/>
    <property type="match status" value="1"/>
</dbReference>
<evidence type="ECO:0000256" key="5">
    <source>
        <dbReference type="ARBA" id="ARBA00022771"/>
    </source>
</evidence>
<evidence type="ECO:0000256" key="3">
    <source>
        <dbReference type="ARBA" id="ARBA00022723"/>
    </source>
</evidence>
<comment type="function">
    <text evidence="1 11">Binds to the 23S rRNA.</text>
</comment>
<evidence type="ECO:0000313" key="13">
    <source>
        <dbReference type="EMBL" id="NMG83196.1"/>
    </source>
</evidence>
<keyword evidence="8 11" id="KW-0689">Ribosomal protein</keyword>
<dbReference type="GO" id="GO:0022625">
    <property type="term" value="C:cytosolic large ribosomal subunit"/>
    <property type="evidence" value="ECO:0007669"/>
    <property type="project" value="TreeGrafter"/>
</dbReference>
<keyword evidence="4 11" id="KW-0699">rRNA-binding</keyword>
<gene>
    <name evidence="11" type="primary">rpl37e</name>
    <name evidence="13" type="ORF">GIS02_03190</name>
</gene>
<protein>
    <recommendedName>
        <fullName evidence="10 11">Large ribosomal subunit protein eL37</fullName>
    </recommendedName>
</protein>
<comment type="function">
    <text evidence="12">Component of the large ribosomal subunit. The ribosome is a large ribonucleoprotein complex responsible for the synthesis of proteins in the cell.</text>
</comment>
<keyword evidence="5 11" id="KW-0863">Zinc-finger</keyword>
<comment type="similarity">
    <text evidence="2 11 12">Belongs to the eukaryotic ribosomal protein eL37 family.</text>
</comment>
<organism evidence="13 14">
    <name type="scientific">Candidatus Ethanoperedens thermophilum</name>
    <dbReference type="NCBI Taxonomy" id="2766897"/>
    <lineage>
        <taxon>Archaea</taxon>
        <taxon>Methanobacteriati</taxon>
        <taxon>Methanobacteriota</taxon>
        <taxon>Stenosarchaea group</taxon>
        <taxon>Methanomicrobia</taxon>
        <taxon>Methanosarcinales</taxon>
        <taxon>Methanosarcinales incertae sedis</taxon>
        <taxon>GOM Arc I cluster</taxon>
        <taxon>Candidatus Ethanoperedens</taxon>
    </lineage>
</organism>